<protein>
    <submittedName>
        <fullName evidence="2">NAD(P)-dependent oxidoreductase</fullName>
    </submittedName>
</protein>
<evidence type="ECO:0000313" key="3">
    <source>
        <dbReference type="Proteomes" id="UP000823823"/>
    </source>
</evidence>
<dbReference type="InterPro" id="IPR001509">
    <property type="entry name" value="Epimerase_deHydtase"/>
</dbReference>
<name>A0A9D2LDD3_9MICO</name>
<dbReference type="AlphaFoldDB" id="A0A9D2LDD3"/>
<proteinExistence type="predicted"/>
<reference evidence="2" key="2">
    <citation type="submission" date="2021-04" db="EMBL/GenBank/DDBJ databases">
        <authorList>
            <person name="Gilroy R."/>
        </authorList>
    </citation>
    <scope>NUCLEOTIDE SEQUENCE</scope>
    <source>
        <strain evidence="2">ChiHjej13B12-24818</strain>
    </source>
</reference>
<dbReference type="InterPro" id="IPR036291">
    <property type="entry name" value="NAD(P)-bd_dom_sf"/>
</dbReference>
<organism evidence="2 3">
    <name type="scientific">Candidatus Brachybacterium merdavium</name>
    <dbReference type="NCBI Taxonomy" id="2838513"/>
    <lineage>
        <taxon>Bacteria</taxon>
        <taxon>Bacillati</taxon>
        <taxon>Actinomycetota</taxon>
        <taxon>Actinomycetes</taxon>
        <taxon>Micrococcales</taxon>
        <taxon>Dermabacteraceae</taxon>
        <taxon>Brachybacterium</taxon>
    </lineage>
</organism>
<accession>A0A9D2LDD3</accession>
<evidence type="ECO:0000313" key="2">
    <source>
        <dbReference type="EMBL" id="HJB10240.1"/>
    </source>
</evidence>
<comment type="caution">
    <text evidence="2">The sequence shown here is derived from an EMBL/GenBank/DDBJ whole genome shotgun (WGS) entry which is preliminary data.</text>
</comment>
<sequence length="355" mass="38076">MPTATTRTPGNELPTTCPRDEAELDELLSRPLPGVGEALAAVGGDIVLLGAGGKIGPTMARMARRALDQVGCDARVIAVSRFSDPAAREQLEEGGVVVHPADLSDSANYADLPDAAAMFYLAAMKFGTTGQEHRTWWSNAAMPAMVADRYRGVPSVVYSTGNVYPLTPLGYGGSTEADAAEPVGEYAASCLARERLFSYAAHTWGTPTTIFRLNYACELRYGVIADVATKIAAGEPVDVTMPAVNVAWQGDINAWALRSIALADPQPHLLNATGPETVPVRRIAQWLGEEMGTEPIIVGEEATDALLSDSSQAHERFGYPSVPLRQMVRWVGRWVCDGGRQLGKATKFQQREGKF</sequence>
<dbReference type="Proteomes" id="UP000823823">
    <property type="component" value="Unassembled WGS sequence"/>
</dbReference>
<dbReference type="EMBL" id="DWZH01000050">
    <property type="protein sequence ID" value="HJB10240.1"/>
    <property type="molecule type" value="Genomic_DNA"/>
</dbReference>
<gene>
    <name evidence="2" type="ORF">H9786_06875</name>
</gene>
<feature type="domain" description="NAD-dependent epimerase/dehydratase" evidence="1">
    <location>
        <begin position="46"/>
        <end position="237"/>
    </location>
</feature>
<dbReference type="SUPFAM" id="SSF51735">
    <property type="entry name" value="NAD(P)-binding Rossmann-fold domains"/>
    <property type="match status" value="1"/>
</dbReference>
<dbReference type="Pfam" id="PF01370">
    <property type="entry name" value="Epimerase"/>
    <property type="match status" value="1"/>
</dbReference>
<reference evidence="2" key="1">
    <citation type="journal article" date="2021" name="PeerJ">
        <title>Extensive microbial diversity within the chicken gut microbiome revealed by metagenomics and culture.</title>
        <authorList>
            <person name="Gilroy R."/>
            <person name="Ravi A."/>
            <person name="Getino M."/>
            <person name="Pursley I."/>
            <person name="Horton D.L."/>
            <person name="Alikhan N.F."/>
            <person name="Baker D."/>
            <person name="Gharbi K."/>
            <person name="Hall N."/>
            <person name="Watson M."/>
            <person name="Adriaenssens E.M."/>
            <person name="Foster-Nyarko E."/>
            <person name="Jarju S."/>
            <person name="Secka A."/>
            <person name="Antonio M."/>
            <person name="Oren A."/>
            <person name="Chaudhuri R.R."/>
            <person name="La Ragione R."/>
            <person name="Hildebrand F."/>
            <person name="Pallen M.J."/>
        </authorList>
    </citation>
    <scope>NUCLEOTIDE SEQUENCE</scope>
    <source>
        <strain evidence="2">ChiHjej13B12-24818</strain>
    </source>
</reference>
<dbReference type="Gene3D" id="3.40.50.720">
    <property type="entry name" value="NAD(P)-binding Rossmann-like Domain"/>
    <property type="match status" value="1"/>
</dbReference>
<evidence type="ECO:0000259" key="1">
    <source>
        <dbReference type="Pfam" id="PF01370"/>
    </source>
</evidence>